<dbReference type="Proteomes" id="UP001597251">
    <property type="component" value="Unassembled WGS sequence"/>
</dbReference>
<dbReference type="Pfam" id="PF01230">
    <property type="entry name" value="HIT"/>
    <property type="match status" value="1"/>
</dbReference>
<feature type="domain" description="HIT" evidence="2">
    <location>
        <begin position="2"/>
        <end position="109"/>
    </location>
</feature>
<dbReference type="GO" id="GO:0008168">
    <property type="term" value="F:methyltransferase activity"/>
    <property type="evidence" value="ECO:0007669"/>
    <property type="project" value="UniProtKB-KW"/>
</dbReference>
<dbReference type="PROSITE" id="PS51084">
    <property type="entry name" value="HIT_2"/>
    <property type="match status" value="1"/>
</dbReference>
<organism evidence="3 4">
    <name type="scientific">Companilactobacillus keshanensis</name>
    <dbReference type="NCBI Taxonomy" id="2486003"/>
    <lineage>
        <taxon>Bacteria</taxon>
        <taxon>Bacillati</taxon>
        <taxon>Bacillota</taxon>
        <taxon>Bacilli</taxon>
        <taxon>Lactobacillales</taxon>
        <taxon>Lactobacillaceae</taxon>
        <taxon>Companilactobacillus</taxon>
    </lineage>
</organism>
<gene>
    <name evidence="3" type="ORF">ACFQ42_07285</name>
</gene>
<dbReference type="InterPro" id="IPR036265">
    <property type="entry name" value="HIT-like_sf"/>
</dbReference>
<dbReference type="InterPro" id="IPR052908">
    <property type="entry name" value="AP-4-A_phosphorylase"/>
</dbReference>
<dbReference type="PANTHER" id="PTHR42997">
    <property type="entry name" value="HIT FAMILY HYDROLASE"/>
    <property type="match status" value="1"/>
</dbReference>
<comment type="caution">
    <text evidence="3">The sequence shown here is derived from an EMBL/GenBank/DDBJ whole genome shotgun (WGS) entry which is preliminary data.</text>
</comment>
<sequence length="118" mass="13688">MKDCIFCDPKNRNYVIENEYAGMLFDIHPVTKGHSLIISKRHHPTFFDVPKEEMVAMYSLLNEAKKYLDNEFHPDGYNIDVNVNPAGGQAIMHCHIHLIPRYHDGKIVFTKFPDDLSK</sequence>
<proteinExistence type="predicted"/>
<dbReference type="SUPFAM" id="SSF54197">
    <property type="entry name" value="HIT-like"/>
    <property type="match status" value="1"/>
</dbReference>
<dbReference type="GO" id="GO:0032259">
    <property type="term" value="P:methylation"/>
    <property type="evidence" value="ECO:0007669"/>
    <property type="project" value="UniProtKB-KW"/>
</dbReference>
<evidence type="ECO:0000313" key="4">
    <source>
        <dbReference type="Proteomes" id="UP001597251"/>
    </source>
</evidence>
<dbReference type="EC" id="2.1.1.-" evidence="3"/>
<protein>
    <submittedName>
        <fullName evidence="3">HIT family protein</fullName>
        <ecNumber evidence="3">2.1.1.-</ecNumber>
    </submittedName>
</protein>
<keyword evidence="3" id="KW-0489">Methyltransferase</keyword>
<reference evidence="4" key="1">
    <citation type="journal article" date="2019" name="Int. J. Syst. Evol. Microbiol.">
        <title>The Global Catalogue of Microorganisms (GCM) 10K type strain sequencing project: providing services to taxonomists for standard genome sequencing and annotation.</title>
        <authorList>
            <consortium name="The Broad Institute Genomics Platform"/>
            <consortium name="The Broad Institute Genome Sequencing Center for Infectious Disease"/>
            <person name="Wu L."/>
            <person name="Ma J."/>
        </authorList>
    </citation>
    <scope>NUCLEOTIDE SEQUENCE [LARGE SCALE GENOMIC DNA]</scope>
    <source>
        <strain evidence="4">CCM 8936</strain>
    </source>
</reference>
<dbReference type="InterPro" id="IPR011146">
    <property type="entry name" value="HIT-like"/>
</dbReference>
<evidence type="ECO:0000256" key="1">
    <source>
        <dbReference type="PROSITE-ProRule" id="PRU00464"/>
    </source>
</evidence>
<dbReference type="EMBL" id="JBHTOI010000042">
    <property type="protein sequence ID" value="MFD1418538.1"/>
    <property type="molecule type" value="Genomic_DNA"/>
</dbReference>
<feature type="short sequence motif" description="Histidine triad motif" evidence="1">
    <location>
        <begin position="93"/>
        <end position="97"/>
    </location>
</feature>
<evidence type="ECO:0000313" key="3">
    <source>
        <dbReference type="EMBL" id="MFD1418538.1"/>
    </source>
</evidence>
<keyword evidence="4" id="KW-1185">Reference proteome</keyword>
<name>A0ABW4BV54_9LACO</name>
<evidence type="ECO:0000259" key="2">
    <source>
        <dbReference type="PROSITE" id="PS51084"/>
    </source>
</evidence>
<accession>A0ABW4BV54</accession>
<dbReference type="RefSeq" id="WP_125677134.1">
    <property type="nucleotide sequence ID" value="NZ_JBHTOI010000042.1"/>
</dbReference>
<dbReference type="Gene3D" id="3.30.428.10">
    <property type="entry name" value="HIT-like"/>
    <property type="match status" value="1"/>
</dbReference>
<keyword evidence="3" id="KW-0808">Transferase</keyword>
<dbReference type="PANTHER" id="PTHR42997:SF1">
    <property type="entry name" value="AP-4-A PHOSPHORYLASE"/>
    <property type="match status" value="1"/>
</dbReference>